<proteinExistence type="predicted"/>
<organism evidence="1">
    <name type="scientific">Pseudomonas phage Touem01</name>
    <dbReference type="NCBI Taxonomy" id="3138548"/>
    <lineage>
        <taxon>Viruses</taxon>
    </lineage>
</organism>
<sequence length="118" mass="13405">MIATRPTTALVQRHTYVADWFEIKDVELDLINTNYTLSYRFGPSWFLEAQRHDGQNWIDVQWPGRERCFRLQDPAAAIVALGDRITNFACISTGMKFNSALAKVLARAEDIKATVAQS</sequence>
<protein>
    <submittedName>
        <fullName evidence="1">Uncharacterized protein</fullName>
    </submittedName>
</protein>
<gene>
    <name evidence="1" type="ORF">Touem01_00121</name>
</gene>
<reference evidence="1" key="1">
    <citation type="journal article" date="2024" name="J. Gen. Virol.">
        <title>Novel phages of Pseudomonas syringae unveil numerous potential auxiliary metabolic genes.</title>
        <authorList>
            <person name="Feltin C."/>
            <person name="Garneau J.R."/>
            <person name="Morris C.E."/>
            <person name="Berard A."/>
            <person name="Torres-Barcelo C."/>
        </authorList>
    </citation>
    <scope>NUCLEOTIDE SEQUENCE</scope>
</reference>
<evidence type="ECO:0000313" key="1">
    <source>
        <dbReference type="EMBL" id="XAI70650.1"/>
    </source>
</evidence>
<accession>A0AAU6W2A7</accession>
<dbReference type="EMBL" id="PP179325">
    <property type="protein sequence ID" value="XAI70650.1"/>
    <property type="molecule type" value="Genomic_DNA"/>
</dbReference>
<name>A0AAU6W2A7_9VIRU</name>